<evidence type="ECO:0000259" key="8">
    <source>
        <dbReference type="PROSITE" id="PS50850"/>
    </source>
</evidence>
<keyword evidence="5 7" id="KW-1133">Transmembrane helix</keyword>
<feature type="transmembrane region" description="Helical" evidence="7">
    <location>
        <begin position="260"/>
        <end position="279"/>
    </location>
</feature>
<dbReference type="InterPro" id="IPR020846">
    <property type="entry name" value="MFS_dom"/>
</dbReference>
<protein>
    <submittedName>
        <fullName evidence="9">Arabinose ABC transporter permease</fullName>
    </submittedName>
</protein>
<feature type="transmembrane region" description="Helical" evidence="7">
    <location>
        <begin position="228"/>
        <end position="248"/>
    </location>
</feature>
<feature type="transmembrane region" description="Helical" evidence="7">
    <location>
        <begin position="349"/>
        <end position="370"/>
    </location>
</feature>
<keyword evidence="4 7" id="KW-0812">Transmembrane</keyword>
<feature type="transmembrane region" description="Helical" evidence="7">
    <location>
        <begin position="311"/>
        <end position="328"/>
    </location>
</feature>
<dbReference type="GO" id="GO:0005886">
    <property type="term" value="C:plasma membrane"/>
    <property type="evidence" value="ECO:0007669"/>
    <property type="project" value="UniProtKB-SubCell"/>
</dbReference>
<sequence>MKDDSPWAPLRHPPFRALWIAAIVVNLSMWMQNIGAAWRMTELEPDSPLMVSLVQTAMALPAFLLGLPSGVLADMVNRRRFLIITQSCSLASAALLTALSYGGVMGSWLLLGLTFALGTSNAFGMSAWVASNIDSAPKGQIPASIALSTVTPNIARVVGPAVAGALIAVAGTPTLFALVTLGFLLSLLLLRAMPDSTARPSLPPERMWNGIRSGLRYMRHSTQIRQTLRLVFVFVTAGSGIWALLPLVAREQLGLGPGGFGLLLGSLGVGAVVAALQIARFYKRFSVRRIVTIGALTFAAVTALIPFVTDIALTCALLAIGGMAWMAVNTSSGTVIQTSAAAWVRARVASVYLLVIMGAMAAGGVLWGAVAERAGVAGSLWIAAACIVVGLMLTGRAHMHLGSENDFGTVEGAALDCVSAEAETLDHNAGPVAVEIRYSIRAEHHENFIAVARELGLARKRNGAIAWRLYRDLEHPEQQIERFLVDSWLDYLRQRDRITRRDQELEEQLLALSHDGRSETRRYIAEA</sequence>
<evidence type="ECO:0000256" key="4">
    <source>
        <dbReference type="ARBA" id="ARBA00022692"/>
    </source>
</evidence>
<dbReference type="GO" id="GO:0022857">
    <property type="term" value="F:transmembrane transporter activity"/>
    <property type="evidence" value="ECO:0007669"/>
    <property type="project" value="InterPro"/>
</dbReference>
<keyword evidence="3" id="KW-1003">Cell membrane</keyword>
<dbReference type="CDD" id="cd06173">
    <property type="entry name" value="MFS_MefA_like"/>
    <property type="match status" value="1"/>
</dbReference>
<feature type="transmembrane region" description="Helical" evidence="7">
    <location>
        <begin position="376"/>
        <end position="394"/>
    </location>
</feature>
<dbReference type="InterPro" id="IPR036259">
    <property type="entry name" value="MFS_trans_sf"/>
</dbReference>
<proteinExistence type="predicted"/>
<keyword evidence="10" id="KW-1185">Reference proteome</keyword>
<evidence type="ECO:0000256" key="7">
    <source>
        <dbReference type="SAM" id="Phobius"/>
    </source>
</evidence>
<feature type="transmembrane region" description="Helical" evidence="7">
    <location>
        <begin position="108"/>
        <end position="129"/>
    </location>
</feature>
<organism evidence="9 10">
    <name type="scientific">Parazoarcus communis</name>
    <dbReference type="NCBI Taxonomy" id="41977"/>
    <lineage>
        <taxon>Bacteria</taxon>
        <taxon>Pseudomonadati</taxon>
        <taxon>Pseudomonadota</taxon>
        <taxon>Betaproteobacteria</taxon>
        <taxon>Rhodocyclales</taxon>
        <taxon>Zoogloeaceae</taxon>
        <taxon>Parazoarcus</taxon>
    </lineage>
</organism>
<evidence type="ECO:0000256" key="1">
    <source>
        <dbReference type="ARBA" id="ARBA00004651"/>
    </source>
</evidence>
<keyword evidence="6 7" id="KW-0472">Membrane</keyword>
<feature type="domain" description="Major facilitator superfamily (MFS) profile" evidence="8">
    <location>
        <begin position="14"/>
        <end position="402"/>
    </location>
</feature>
<feature type="transmembrane region" description="Helical" evidence="7">
    <location>
        <begin position="286"/>
        <end position="305"/>
    </location>
</feature>
<dbReference type="SUPFAM" id="SSF103473">
    <property type="entry name" value="MFS general substrate transporter"/>
    <property type="match status" value="1"/>
</dbReference>
<reference evidence="9 10" key="1">
    <citation type="submission" date="2017-06" db="EMBL/GenBank/DDBJ databases">
        <title>Azoarcus.</title>
        <authorList>
            <person name="Woo J.-H."/>
            <person name="Kim H.-S."/>
        </authorList>
    </citation>
    <scope>NUCLEOTIDE SEQUENCE [LARGE SCALE GENOMIC DNA]</scope>
    <source>
        <strain evidence="9 10">TSPY31</strain>
    </source>
</reference>
<evidence type="ECO:0000313" key="9">
    <source>
        <dbReference type="EMBL" id="AWI74233.1"/>
    </source>
</evidence>
<dbReference type="AlphaFoldDB" id="A0A2U8GM17"/>
<keyword evidence="2" id="KW-0813">Transport</keyword>
<dbReference type="InterPro" id="IPR010290">
    <property type="entry name" value="TM_effector"/>
</dbReference>
<feature type="transmembrane region" description="Helical" evidence="7">
    <location>
        <begin position="17"/>
        <end position="38"/>
    </location>
</feature>
<dbReference type="Proteomes" id="UP000244930">
    <property type="component" value="Chromosome"/>
</dbReference>
<dbReference type="KEGG" id="acom:CEW83_02525"/>
<evidence type="ECO:0000256" key="5">
    <source>
        <dbReference type="ARBA" id="ARBA00022989"/>
    </source>
</evidence>
<gene>
    <name evidence="9" type="ORF">CEW83_02525</name>
</gene>
<dbReference type="Gene3D" id="1.20.1250.20">
    <property type="entry name" value="MFS general substrate transporter like domains"/>
    <property type="match status" value="1"/>
</dbReference>
<evidence type="ECO:0000256" key="3">
    <source>
        <dbReference type="ARBA" id="ARBA00022475"/>
    </source>
</evidence>
<accession>A0A2U8GM17</accession>
<dbReference type="PROSITE" id="PS50850">
    <property type="entry name" value="MFS"/>
    <property type="match status" value="1"/>
</dbReference>
<evidence type="ECO:0000256" key="2">
    <source>
        <dbReference type="ARBA" id="ARBA00022448"/>
    </source>
</evidence>
<dbReference type="Pfam" id="PF05977">
    <property type="entry name" value="MFS_3"/>
    <property type="match status" value="1"/>
</dbReference>
<name>A0A2U8GM17_9RHOO</name>
<dbReference type="PANTHER" id="PTHR23513">
    <property type="entry name" value="INTEGRAL MEMBRANE EFFLUX PROTEIN-RELATED"/>
    <property type="match status" value="1"/>
</dbReference>
<evidence type="ECO:0000256" key="6">
    <source>
        <dbReference type="ARBA" id="ARBA00023136"/>
    </source>
</evidence>
<feature type="transmembrane region" description="Helical" evidence="7">
    <location>
        <begin position="81"/>
        <end position="102"/>
    </location>
</feature>
<dbReference type="RefSeq" id="WP_108947941.1">
    <property type="nucleotide sequence ID" value="NZ_CP022187.1"/>
</dbReference>
<dbReference type="EMBL" id="CP022187">
    <property type="protein sequence ID" value="AWI74233.1"/>
    <property type="molecule type" value="Genomic_DNA"/>
</dbReference>
<feature type="transmembrane region" description="Helical" evidence="7">
    <location>
        <begin position="50"/>
        <end position="69"/>
    </location>
</feature>
<feature type="transmembrane region" description="Helical" evidence="7">
    <location>
        <begin position="165"/>
        <end position="190"/>
    </location>
</feature>
<dbReference type="PANTHER" id="PTHR23513:SF11">
    <property type="entry name" value="STAPHYLOFERRIN A TRANSPORTER"/>
    <property type="match status" value="1"/>
</dbReference>
<evidence type="ECO:0000313" key="10">
    <source>
        <dbReference type="Proteomes" id="UP000244930"/>
    </source>
</evidence>
<comment type="subcellular location">
    <subcellularLocation>
        <location evidence="1">Cell membrane</location>
        <topology evidence="1">Multi-pass membrane protein</topology>
    </subcellularLocation>
</comment>